<dbReference type="SUPFAM" id="SSF53807">
    <property type="entry name" value="Helical backbone' metal receptor"/>
    <property type="match status" value="1"/>
</dbReference>
<gene>
    <name evidence="8" type="primary">yfiY_2</name>
    <name evidence="8" type="ORF">LAL4801_05003</name>
</gene>
<feature type="signal peptide" evidence="6">
    <location>
        <begin position="1"/>
        <end position="24"/>
    </location>
</feature>
<evidence type="ECO:0000256" key="5">
    <source>
        <dbReference type="ARBA" id="ARBA00022729"/>
    </source>
</evidence>
<evidence type="ECO:0000256" key="1">
    <source>
        <dbReference type="ARBA" id="ARBA00004196"/>
    </source>
</evidence>
<feature type="domain" description="Fe/B12 periplasmic-binding" evidence="7">
    <location>
        <begin position="42"/>
        <end position="302"/>
    </location>
</feature>
<keyword evidence="9" id="KW-1185">Reference proteome</keyword>
<protein>
    <submittedName>
        <fullName evidence="8">Putative siderophore-binding lipoprotein YfiY</fullName>
    </submittedName>
</protein>
<dbReference type="InterPro" id="IPR051313">
    <property type="entry name" value="Bact_iron-sidero_bind"/>
</dbReference>
<organism evidence="8 9">
    <name type="scientific">Roseibium aggregatum</name>
    <dbReference type="NCBI Taxonomy" id="187304"/>
    <lineage>
        <taxon>Bacteria</taxon>
        <taxon>Pseudomonadati</taxon>
        <taxon>Pseudomonadota</taxon>
        <taxon>Alphaproteobacteria</taxon>
        <taxon>Hyphomicrobiales</taxon>
        <taxon>Stappiaceae</taxon>
        <taxon>Roseibium</taxon>
    </lineage>
</organism>
<dbReference type="RefSeq" id="WP_235814945.1">
    <property type="nucleotide sequence ID" value="NZ_CXST01000003.1"/>
</dbReference>
<dbReference type="GO" id="GO:1901678">
    <property type="term" value="P:iron coordination entity transport"/>
    <property type="evidence" value="ECO:0007669"/>
    <property type="project" value="UniProtKB-ARBA"/>
</dbReference>
<accession>A0A0M6Y9Z7</accession>
<reference evidence="9" key="1">
    <citation type="submission" date="2015-07" db="EMBL/GenBank/DDBJ databases">
        <authorList>
            <person name="Rodrigo-Torres Lidia"/>
            <person name="Arahal R.David."/>
        </authorList>
    </citation>
    <scope>NUCLEOTIDE SEQUENCE [LARGE SCALE GENOMIC DNA]</scope>
    <source>
        <strain evidence="9">CECT 4801</strain>
    </source>
</reference>
<dbReference type="PROSITE" id="PS50983">
    <property type="entry name" value="FE_B12_PBP"/>
    <property type="match status" value="1"/>
</dbReference>
<evidence type="ECO:0000313" key="8">
    <source>
        <dbReference type="EMBL" id="CTQ46544.1"/>
    </source>
</evidence>
<sequence length="307" mass="32972">MRFLSSLCFCAALLPTLLPGALSAAEITHAMGTTEVPDTPKKIVVLTNEGTEAMLMLGKTPVGAASSWYGDPWYPHLGDRMAGVEVVGTELAVNLERLAMLEPDLILGSKKRHEEIYPQLSAIAPTVFVVNATDFKDNMKLYASSVGMEAEGEALVSAYEADVARLRSALGENAGDTVSVVRFVPGQLYVYRHDSFSGVVLNDIGFKRPEVQAQDGLALAVGKESIPNMEADRMFYLTYDTGNGEGTALEGETLKDPLWANLEVVKAGNAHKVDDGVWATSQGILAARAMLRDIAQIYGTDVDLSSN</sequence>
<keyword evidence="8" id="KW-0449">Lipoprotein</keyword>
<dbReference type="STRING" id="187304.B0E33_11880"/>
<dbReference type="PANTHER" id="PTHR30532:SF21">
    <property type="entry name" value="SIDEROPHORE-BINDING LIPOPROTEIN YFIY-RELATED"/>
    <property type="match status" value="1"/>
</dbReference>
<keyword evidence="5 6" id="KW-0732">Signal</keyword>
<dbReference type="Gene3D" id="3.40.50.1980">
    <property type="entry name" value="Nitrogenase molybdenum iron protein domain"/>
    <property type="match status" value="2"/>
</dbReference>
<dbReference type="PANTHER" id="PTHR30532">
    <property type="entry name" value="IRON III DICITRATE-BINDING PERIPLASMIC PROTEIN"/>
    <property type="match status" value="1"/>
</dbReference>
<keyword evidence="4" id="KW-0408">Iron</keyword>
<keyword evidence="4" id="KW-0406">Ion transport</keyword>
<proteinExistence type="inferred from homology"/>
<evidence type="ECO:0000256" key="3">
    <source>
        <dbReference type="ARBA" id="ARBA00022448"/>
    </source>
</evidence>
<dbReference type="InterPro" id="IPR002491">
    <property type="entry name" value="ABC_transptr_periplasmic_BD"/>
</dbReference>
<evidence type="ECO:0000256" key="2">
    <source>
        <dbReference type="ARBA" id="ARBA00008814"/>
    </source>
</evidence>
<comment type="subcellular location">
    <subcellularLocation>
        <location evidence="1">Cell envelope</location>
    </subcellularLocation>
</comment>
<feature type="chain" id="PRO_5005807632" evidence="6">
    <location>
        <begin position="25"/>
        <end position="307"/>
    </location>
</feature>
<dbReference type="Proteomes" id="UP000048926">
    <property type="component" value="Unassembled WGS sequence"/>
</dbReference>
<keyword evidence="3" id="KW-0813">Transport</keyword>
<dbReference type="EMBL" id="CXST01000003">
    <property type="protein sequence ID" value="CTQ46544.1"/>
    <property type="molecule type" value="Genomic_DNA"/>
</dbReference>
<name>A0A0M6Y9Z7_9HYPH</name>
<evidence type="ECO:0000256" key="4">
    <source>
        <dbReference type="ARBA" id="ARBA00022496"/>
    </source>
</evidence>
<evidence type="ECO:0000256" key="6">
    <source>
        <dbReference type="SAM" id="SignalP"/>
    </source>
</evidence>
<dbReference type="CDD" id="cd01146">
    <property type="entry name" value="FhuD"/>
    <property type="match status" value="1"/>
</dbReference>
<dbReference type="GO" id="GO:0030288">
    <property type="term" value="C:outer membrane-bounded periplasmic space"/>
    <property type="evidence" value="ECO:0007669"/>
    <property type="project" value="TreeGrafter"/>
</dbReference>
<evidence type="ECO:0000259" key="7">
    <source>
        <dbReference type="PROSITE" id="PS50983"/>
    </source>
</evidence>
<keyword evidence="4" id="KW-0410">Iron transport</keyword>
<evidence type="ECO:0000313" key="9">
    <source>
        <dbReference type="Proteomes" id="UP000048926"/>
    </source>
</evidence>
<comment type="similarity">
    <text evidence="2">Belongs to the bacterial solute-binding protein 8 family.</text>
</comment>
<dbReference type="AlphaFoldDB" id="A0A0M6Y9Z7"/>
<dbReference type="Pfam" id="PF01497">
    <property type="entry name" value="Peripla_BP_2"/>
    <property type="match status" value="1"/>
</dbReference>